<comment type="caution">
    <text evidence="9">The sequence shown here is derived from an EMBL/GenBank/DDBJ whole genome shotgun (WGS) entry which is preliminary data.</text>
</comment>
<proteinExistence type="inferred from homology"/>
<dbReference type="Gene3D" id="2.40.50.100">
    <property type="match status" value="1"/>
</dbReference>
<evidence type="ECO:0000259" key="5">
    <source>
        <dbReference type="Pfam" id="PF25876"/>
    </source>
</evidence>
<dbReference type="PROSITE" id="PS51257">
    <property type="entry name" value="PROKAR_LIPOPROTEIN"/>
    <property type="match status" value="1"/>
</dbReference>
<dbReference type="InterPro" id="IPR058626">
    <property type="entry name" value="MdtA-like_b-barrel"/>
</dbReference>
<dbReference type="Gene3D" id="2.40.420.20">
    <property type="match status" value="1"/>
</dbReference>
<accession>A0A2K1PZR9</accession>
<evidence type="ECO:0000259" key="6">
    <source>
        <dbReference type="Pfam" id="PF25917"/>
    </source>
</evidence>
<dbReference type="EMBL" id="NPZB01000002">
    <property type="protein sequence ID" value="PNS08157.1"/>
    <property type="molecule type" value="Genomic_DNA"/>
</dbReference>
<feature type="region of interest" description="Disordered" evidence="3">
    <location>
        <begin position="364"/>
        <end position="389"/>
    </location>
</feature>
<keyword evidence="4" id="KW-0732">Signal</keyword>
<dbReference type="PANTHER" id="PTHR30158:SF3">
    <property type="entry name" value="MULTIDRUG EFFLUX PUMP SUBUNIT ACRA-RELATED"/>
    <property type="match status" value="1"/>
</dbReference>
<dbReference type="Pfam" id="PF25944">
    <property type="entry name" value="Beta-barrel_RND"/>
    <property type="match status" value="1"/>
</dbReference>
<keyword evidence="10" id="KW-1185">Reference proteome</keyword>
<dbReference type="Gene3D" id="1.10.287.470">
    <property type="entry name" value="Helix hairpin bin"/>
    <property type="match status" value="1"/>
</dbReference>
<name>A0A2K1PZR9_9GAMM</name>
<dbReference type="InterPro" id="IPR058625">
    <property type="entry name" value="MdtA-like_BSH"/>
</dbReference>
<dbReference type="GO" id="GO:0005886">
    <property type="term" value="C:plasma membrane"/>
    <property type="evidence" value="ECO:0007669"/>
    <property type="project" value="TreeGrafter"/>
</dbReference>
<reference evidence="9 10" key="1">
    <citation type="submission" date="2017-08" db="EMBL/GenBank/DDBJ databases">
        <title>Lysobacter sylvestris genome.</title>
        <authorList>
            <person name="Zhang D.-C."/>
            <person name="Albuquerque L."/>
            <person name="Franca L."/>
            <person name="Froufe H.J.C."/>
            <person name="Barroso C."/>
            <person name="Egas C."/>
            <person name="Da Costa M."/>
            <person name="Margesin R."/>
        </authorList>
    </citation>
    <scope>NUCLEOTIDE SEQUENCE [LARGE SCALE GENOMIC DNA]</scope>
    <source>
        <strain evidence="9 10">AM20-91</strain>
    </source>
</reference>
<dbReference type="AlphaFoldDB" id="A0A2K1PZR9"/>
<feature type="signal peptide" evidence="4">
    <location>
        <begin position="1"/>
        <end position="25"/>
    </location>
</feature>
<feature type="domain" description="Multidrug resistance protein MdtA-like beta-barrel" evidence="7">
    <location>
        <begin position="210"/>
        <end position="291"/>
    </location>
</feature>
<evidence type="ECO:0000313" key="9">
    <source>
        <dbReference type="EMBL" id="PNS08157.1"/>
    </source>
</evidence>
<dbReference type="InterPro" id="IPR058624">
    <property type="entry name" value="MdtA-like_HH"/>
</dbReference>
<gene>
    <name evidence="9" type="ORF">Lysil_2333</name>
</gene>
<feature type="domain" description="Multidrug resistance protein MdtA-like barrel-sandwich hybrid" evidence="6">
    <location>
        <begin position="64"/>
        <end position="204"/>
    </location>
</feature>
<evidence type="ECO:0000256" key="2">
    <source>
        <dbReference type="ARBA" id="ARBA00009477"/>
    </source>
</evidence>
<dbReference type="PANTHER" id="PTHR30158">
    <property type="entry name" value="ACRA/E-RELATED COMPONENT OF DRUG EFFLUX TRANSPORTER"/>
    <property type="match status" value="1"/>
</dbReference>
<feature type="domain" description="Multidrug resistance protein MdtA-like C-terminal permuted SH3" evidence="8">
    <location>
        <begin position="302"/>
        <end position="359"/>
    </location>
</feature>
<dbReference type="GO" id="GO:0030313">
    <property type="term" value="C:cell envelope"/>
    <property type="evidence" value="ECO:0007669"/>
    <property type="project" value="UniProtKB-SubCell"/>
</dbReference>
<comment type="subcellular location">
    <subcellularLocation>
        <location evidence="1">Cell inner membrane</location>
        <topology evidence="1">Lipid-anchor</topology>
    </subcellularLocation>
</comment>
<feature type="domain" description="Multidrug resistance protein MdtA-like alpha-helical hairpin" evidence="5">
    <location>
        <begin position="105"/>
        <end position="172"/>
    </location>
</feature>
<dbReference type="Gene3D" id="2.40.30.170">
    <property type="match status" value="1"/>
</dbReference>
<dbReference type="GO" id="GO:0022857">
    <property type="term" value="F:transmembrane transporter activity"/>
    <property type="evidence" value="ECO:0007669"/>
    <property type="project" value="InterPro"/>
</dbReference>
<dbReference type="RefSeq" id="WP_103075777.1">
    <property type="nucleotide sequence ID" value="NZ_NPZB01000002.1"/>
</dbReference>
<dbReference type="InterPro" id="IPR058627">
    <property type="entry name" value="MdtA-like_C"/>
</dbReference>
<dbReference type="OrthoDB" id="9816569at2"/>
<evidence type="ECO:0000256" key="4">
    <source>
        <dbReference type="SAM" id="SignalP"/>
    </source>
</evidence>
<sequence length="389" mass="39854">MKTTTRLLALSVLSTALIACSSKQGGGPGQGGQMPPPEVGFVVVQPSTIAVEAQSSGRLAAYRSSDVRARVAGVVQRRIYTEGSDVKVGQPMFQIDPEPLRAATAAAQAALASAQATSANAHAAAERARGLAPGKFISRADLDNAVAAERSANAAVKQAQAAVQSARINEGYASVHAPIAGRAGIAQVTEGALVGQGTATLLTTVDQVDPLYIEFSVGVNDLTKLRELSAQGGGSREVDVILPDGSMFDQKARLDFSGSVVDPATGAVKLRALLPNPQHLLMPGTFVTVKATLAEQQGAYRIPQIAILRDQQGPYVLVVGSDDKAARKSLPDGRQQGSNYIVSGGLAPGDKVIVSGVQRVQQPGQAVKPVPADAKPAAPAAAAAPAKQG</sequence>
<dbReference type="Pfam" id="PF25876">
    <property type="entry name" value="HH_MFP_RND"/>
    <property type="match status" value="1"/>
</dbReference>
<feature type="compositionally biased region" description="Low complexity" evidence="3">
    <location>
        <begin position="366"/>
        <end position="389"/>
    </location>
</feature>
<evidence type="ECO:0000256" key="1">
    <source>
        <dbReference type="ARBA" id="ARBA00004519"/>
    </source>
</evidence>
<feature type="chain" id="PRO_5014459070" evidence="4">
    <location>
        <begin position="26"/>
        <end position="389"/>
    </location>
</feature>
<dbReference type="Pfam" id="PF25917">
    <property type="entry name" value="BSH_RND"/>
    <property type="match status" value="1"/>
</dbReference>
<dbReference type="InterPro" id="IPR006143">
    <property type="entry name" value="RND_pump_MFP"/>
</dbReference>
<dbReference type="GO" id="GO:0046677">
    <property type="term" value="P:response to antibiotic"/>
    <property type="evidence" value="ECO:0007669"/>
    <property type="project" value="TreeGrafter"/>
</dbReference>
<dbReference type="NCBIfam" id="TIGR01730">
    <property type="entry name" value="RND_mfp"/>
    <property type="match status" value="1"/>
</dbReference>
<dbReference type="SUPFAM" id="SSF111369">
    <property type="entry name" value="HlyD-like secretion proteins"/>
    <property type="match status" value="1"/>
</dbReference>
<comment type="similarity">
    <text evidence="2">Belongs to the membrane fusion protein (MFP) (TC 8.A.1) family.</text>
</comment>
<evidence type="ECO:0000259" key="7">
    <source>
        <dbReference type="Pfam" id="PF25944"/>
    </source>
</evidence>
<dbReference type="Proteomes" id="UP000236220">
    <property type="component" value="Unassembled WGS sequence"/>
</dbReference>
<dbReference type="Pfam" id="PF25967">
    <property type="entry name" value="RND-MFP_C"/>
    <property type="match status" value="1"/>
</dbReference>
<evidence type="ECO:0000259" key="8">
    <source>
        <dbReference type="Pfam" id="PF25967"/>
    </source>
</evidence>
<evidence type="ECO:0000256" key="3">
    <source>
        <dbReference type="SAM" id="MobiDB-lite"/>
    </source>
</evidence>
<protein>
    <submittedName>
        <fullName evidence="9">RND efflux transport protein</fullName>
    </submittedName>
</protein>
<evidence type="ECO:0000313" key="10">
    <source>
        <dbReference type="Proteomes" id="UP000236220"/>
    </source>
</evidence>
<organism evidence="9 10">
    <name type="scientific">Solilutibacter silvestris</name>
    <dbReference type="NCBI Taxonomy" id="1645665"/>
    <lineage>
        <taxon>Bacteria</taxon>
        <taxon>Pseudomonadati</taxon>
        <taxon>Pseudomonadota</taxon>
        <taxon>Gammaproteobacteria</taxon>
        <taxon>Lysobacterales</taxon>
        <taxon>Lysobacteraceae</taxon>
        <taxon>Solilutibacter</taxon>
    </lineage>
</organism>